<feature type="region of interest" description="Disordered" evidence="1">
    <location>
        <begin position="52"/>
        <end position="72"/>
    </location>
</feature>
<sequence>MGIQANNGVGNLIGIALRRPKERVHFLAHGARSPSRARCPPASIMLLVSHRVPRGGAPERPVRRRPASRCLG</sequence>
<accession>A0A4C1VUM9</accession>
<proteinExistence type="predicted"/>
<organism evidence="2 3">
    <name type="scientific">Eumeta variegata</name>
    <name type="common">Bagworm moth</name>
    <name type="synonym">Eumeta japonica</name>
    <dbReference type="NCBI Taxonomy" id="151549"/>
    <lineage>
        <taxon>Eukaryota</taxon>
        <taxon>Metazoa</taxon>
        <taxon>Ecdysozoa</taxon>
        <taxon>Arthropoda</taxon>
        <taxon>Hexapoda</taxon>
        <taxon>Insecta</taxon>
        <taxon>Pterygota</taxon>
        <taxon>Neoptera</taxon>
        <taxon>Endopterygota</taxon>
        <taxon>Lepidoptera</taxon>
        <taxon>Glossata</taxon>
        <taxon>Ditrysia</taxon>
        <taxon>Tineoidea</taxon>
        <taxon>Psychidae</taxon>
        <taxon>Oiketicinae</taxon>
        <taxon>Eumeta</taxon>
    </lineage>
</organism>
<feature type="compositionally biased region" description="Basic residues" evidence="1">
    <location>
        <begin position="62"/>
        <end position="72"/>
    </location>
</feature>
<protein>
    <submittedName>
        <fullName evidence="2">Uncharacterized protein</fullName>
    </submittedName>
</protein>
<reference evidence="2 3" key="1">
    <citation type="journal article" date="2019" name="Commun. Biol.">
        <title>The bagworm genome reveals a unique fibroin gene that provides high tensile strength.</title>
        <authorList>
            <person name="Kono N."/>
            <person name="Nakamura H."/>
            <person name="Ohtoshi R."/>
            <person name="Tomita M."/>
            <person name="Numata K."/>
            <person name="Arakawa K."/>
        </authorList>
    </citation>
    <scope>NUCLEOTIDE SEQUENCE [LARGE SCALE GENOMIC DNA]</scope>
</reference>
<keyword evidence="3" id="KW-1185">Reference proteome</keyword>
<evidence type="ECO:0000313" key="2">
    <source>
        <dbReference type="EMBL" id="GBP42072.1"/>
    </source>
</evidence>
<comment type="caution">
    <text evidence="2">The sequence shown here is derived from an EMBL/GenBank/DDBJ whole genome shotgun (WGS) entry which is preliminary data.</text>
</comment>
<name>A0A4C1VUM9_EUMVA</name>
<dbReference type="EMBL" id="BGZK01000411">
    <property type="protein sequence ID" value="GBP42072.1"/>
    <property type="molecule type" value="Genomic_DNA"/>
</dbReference>
<dbReference type="Proteomes" id="UP000299102">
    <property type="component" value="Unassembled WGS sequence"/>
</dbReference>
<gene>
    <name evidence="2" type="ORF">EVAR_29427_1</name>
</gene>
<dbReference type="AlphaFoldDB" id="A0A4C1VUM9"/>
<evidence type="ECO:0000256" key="1">
    <source>
        <dbReference type="SAM" id="MobiDB-lite"/>
    </source>
</evidence>
<evidence type="ECO:0000313" key="3">
    <source>
        <dbReference type="Proteomes" id="UP000299102"/>
    </source>
</evidence>